<dbReference type="Gene3D" id="3.40.50.1820">
    <property type="entry name" value="alpha/beta hydrolase"/>
    <property type="match status" value="2"/>
</dbReference>
<feature type="signal peptide" evidence="4">
    <location>
        <begin position="1"/>
        <end position="20"/>
    </location>
</feature>
<dbReference type="InterPro" id="IPR008761">
    <property type="entry name" value="Peptidase_S37"/>
</dbReference>
<evidence type="ECO:0000256" key="3">
    <source>
        <dbReference type="ARBA" id="ARBA00022801"/>
    </source>
</evidence>
<dbReference type="InterPro" id="IPR029058">
    <property type="entry name" value="AB_hydrolase_fold"/>
</dbReference>
<dbReference type="GO" id="GO:0008239">
    <property type="term" value="F:dipeptidyl-peptidase activity"/>
    <property type="evidence" value="ECO:0007669"/>
    <property type="project" value="TreeGrafter"/>
</dbReference>
<protein>
    <submittedName>
        <fullName evidence="5">PS-10 peptidase S37</fullName>
    </submittedName>
</protein>
<evidence type="ECO:0000313" key="6">
    <source>
        <dbReference type="Proteomes" id="UP000190852"/>
    </source>
</evidence>
<dbReference type="SUPFAM" id="SSF53474">
    <property type="entry name" value="alpha/beta-Hydrolases"/>
    <property type="match status" value="1"/>
</dbReference>
<keyword evidence="6" id="KW-1185">Reference proteome</keyword>
<dbReference type="Pfam" id="PF05576">
    <property type="entry name" value="Peptidase_S37"/>
    <property type="match status" value="1"/>
</dbReference>
<evidence type="ECO:0000313" key="5">
    <source>
        <dbReference type="EMBL" id="SKB30913.1"/>
    </source>
</evidence>
<evidence type="ECO:0000256" key="1">
    <source>
        <dbReference type="ARBA" id="ARBA00022670"/>
    </source>
</evidence>
<evidence type="ECO:0000256" key="2">
    <source>
        <dbReference type="ARBA" id="ARBA00022729"/>
    </source>
</evidence>
<dbReference type="EMBL" id="FUYQ01000002">
    <property type="protein sequence ID" value="SKB30913.1"/>
    <property type="molecule type" value="Genomic_DNA"/>
</dbReference>
<dbReference type="Proteomes" id="UP000190852">
    <property type="component" value="Unassembled WGS sequence"/>
</dbReference>
<keyword evidence="1" id="KW-0645">Protease</keyword>
<reference evidence="6" key="1">
    <citation type="submission" date="2017-02" db="EMBL/GenBank/DDBJ databases">
        <authorList>
            <person name="Varghese N."/>
            <person name="Submissions S."/>
        </authorList>
    </citation>
    <scope>NUCLEOTIDE SEQUENCE [LARGE SCALE GENOMIC DNA]</scope>
    <source>
        <strain evidence="6">DSM 24967</strain>
    </source>
</reference>
<proteinExistence type="predicted"/>
<keyword evidence="2 4" id="KW-0732">Signal</keyword>
<gene>
    <name evidence="5" type="ORF">SAMN05660349_00516</name>
</gene>
<dbReference type="RefSeq" id="WP_079682235.1">
    <property type="nucleotide sequence ID" value="NZ_FUYQ01000002.1"/>
</dbReference>
<name>A0A1T5A8C9_9BACT</name>
<dbReference type="ESTHER" id="9porp-a0a1c2bsq3">
    <property type="family name" value="Peptidase_S37"/>
</dbReference>
<dbReference type="GO" id="GO:0006508">
    <property type="term" value="P:proteolysis"/>
    <property type="evidence" value="ECO:0007669"/>
    <property type="project" value="UniProtKB-KW"/>
</dbReference>
<dbReference type="AlphaFoldDB" id="A0A1T5A8C9"/>
<dbReference type="PANTHER" id="PTHR11010">
    <property type="entry name" value="PROTEASE S28 PRO-X CARBOXYPEPTIDASE-RELATED"/>
    <property type="match status" value="1"/>
</dbReference>
<sequence length="427" mass="48999">MKRISHLLMLLLLVIVSANASNKELYQKLCTLKEVITIDSLPSDYYSEKYVITVRQPLDHKHPEKGSFSQRVVVSHEGFDRPTVLVTEGYGGDYALNPRYQDELARLFQTNTVFVEHRYFSGSVPESVDWQYLTAQNSASDLHLITTLFKQIYPQKWISTGISKGGQTALIYRAFFPDDVDITVPYVAPVSRSAEDGRHEPFLNKVGEKKTRQAILSFQREVLKRRGEIIPLLEKFCLEKQLSFRISMNEVLDYCVLEYSFAFWQWGTPASHIPANTATTGVLFKHLTEISGPDYFAIGQPTQAFFIQAARELGYYGYDIEPFKDLLSIQTAKDYLHRIMLPEGITIQFQPELYKKLTNFIATSDPRLIFVYGEYDPWTSVGITKLDGKKNMFVAIQPKGNHRARINTLPDSLRDKVIKTINLWLKK</sequence>
<feature type="chain" id="PRO_5013250600" evidence="4">
    <location>
        <begin position="21"/>
        <end position="427"/>
    </location>
</feature>
<organism evidence="5 6">
    <name type="scientific">Parabacteroides chartae</name>
    <dbReference type="NCBI Taxonomy" id="1037355"/>
    <lineage>
        <taxon>Bacteria</taxon>
        <taxon>Pseudomonadati</taxon>
        <taxon>Bacteroidota</taxon>
        <taxon>Bacteroidia</taxon>
        <taxon>Bacteroidales</taxon>
        <taxon>Tannerellaceae</taxon>
        <taxon>Parabacteroides</taxon>
    </lineage>
</organism>
<evidence type="ECO:0000256" key="4">
    <source>
        <dbReference type="SAM" id="SignalP"/>
    </source>
</evidence>
<keyword evidence="3" id="KW-0378">Hydrolase</keyword>
<dbReference type="PANTHER" id="PTHR11010:SF38">
    <property type="entry name" value="LYSOSOMAL PRO-X CARBOXYPEPTIDASE"/>
    <property type="match status" value="1"/>
</dbReference>
<accession>A0A1T5A8C9</accession>